<dbReference type="AlphaFoldDB" id="A0A1U9JX02"/>
<reference evidence="11 12" key="1">
    <citation type="journal article" date="2010" name="Science">
        <title>Genomic comparison of the ants Camponotus floridanus and Harpegnathos saltator.</title>
        <authorList>
            <person name="Bonasio R."/>
            <person name="Zhang G."/>
            <person name="Ye C."/>
            <person name="Mutti N.S."/>
            <person name="Fang X."/>
            <person name="Qin N."/>
            <person name="Donahue G."/>
            <person name="Yang P."/>
            <person name="Li Q."/>
            <person name="Li C."/>
            <person name="Zhang P."/>
            <person name="Huang Z."/>
            <person name="Berger S.L."/>
            <person name="Reinberg D."/>
            <person name="Wang J."/>
            <person name="Liebig J."/>
        </authorList>
    </citation>
    <scope>NUCLEOTIDE SEQUENCE [LARGE SCALE GENOMIC DNA]</scope>
    <source>
        <strain evidence="11 12">Hsal</strain>
    </source>
</reference>
<dbReference type="CDD" id="cd04724">
    <property type="entry name" value="Tryptophan_synthase_alpha"/>
    <property type="match status" value="1"/>
</dbReference>
<evidence type="ECO:0000313" key="11">
    <source>
        <dbReference type="EMBL" id="AQS42378.1"/>
    </source>
</evidence>
<dbReference type="Gene3D" id="3.20.20.70">
    <property type="entry name" value="Aldolase class I"/>
    <property type="match status" value="1"/>
</dbReference>
<keyword evidence="6 9" id="KW-0057">Aromatic amino acid biosynthesis</keyword>
<reference evidence="11 12" key="2">
    <citation type="journal article" date="2016" name="Sci. Rep.">
        <title>The genome of Rhizobiales bacteria in predatory ants reveals urease gene functions but no genes for nitrogen fixation.</title>
        <authorList>
            <person name="Neuvonen M.M."/>
            <person name="Tamarit D."/>
            <person name="Naslund K."/>
            <person name="Liebig J."/>
            <person name="Feldhaar H."/>
            <person name="Moran N.A."/>
            <person name="Guy L."/>
            <person name="Andersson S.G."/>
        </authorList>
    </citation>
    <scope>NUCLEOTIDE SEQUENCE [LARGE SCALE GENOMIC DNA]</scope>
    <source>
        <strain evidence="11 12">Hsal</strain>
    </source>
</reference>
<sequence length="270" mass="28616">MTTRITQKFAALKRENRAALVTYIMAGDPDYATALDVMKTLPQAGADIIELGMPFSDPMADGPVIQAAGRRALENQTLAKTLELVRAFRTSDITTPIVLMGYYNPVYVYGVEKFLREARAAGLDGLLVVDLPPEMDAELCLPARAAGIDFIRLATPTTDEKRLPTVLENSSGFVYYVSMTGVTGKTLGNTLDDVTAAVQRIKQHTALPIAVGFGIKTAEQVAKIATAADGAVVGSAIVNAIAQTLDGEGRIAGTPVQAAGDVVRHLRAAL</sequence>
<evidence type="ECO:0000256" key="10">
    <source>
        <dbReference type="RuleBase" id="RU003662"/>
    </source>
</evidence>
<dbReference type="InterPro" id="IPR002028">
    <property type="entry name" value="Trp_synthase_suA"/>
</dbReference>
<proteinExistence type="inferred from homology"/>
<evidence type="ECO:0000256" key="2">
    <source>
        <dbReference type="ARBA" id="ARBA00004733"/>
    </source>
</evidence>
<dbReference type="SUPFAM" id="SSF51366">
    <property type="entry name" value="Ribulose-phoshate binding barrel"/>
    <property type="match status" value="1"/>
</dbReference>
<protein>
    <recommendedName>
        <fullName evidence="9">Tryptophan synthase alpha chain</fullName>
        <ecNumber evidence="9">4.2.1.20</ecNumber>
    </recommendedName>
</protein>
<evidence type="ECO:0000256" key="3">
    <source>
        <dbReference type="ARBA" id="ARBA00011270"/>
    </source>
</evidence>
<feature type="active site" description="Proton acceptor" evidence="9">
    <location>
        <position position="50"/>
    </location>
</feature>
<evidence type="ECO:0000256" key="9">
    <source>
        <dbReference type="HAMAP-Rule" id="MF_00131"/>
    </source>
</evidence>
<dbReference type="PANTHER" id="PTHR43406">
    <property type="entry name" value="TRYPTOPHAN SYNTHASE, ALPHA CHAIN"/>
    <property type="match status" value="1"/>
</dbReference>
<dbReference type="InterPro" id="IPR013785">
    <property type="entry name" value="Aldolase_TIM"/>
</dbReference>
<keyword evidence="7 9" id="KW-0456">Lyase</keyword>
<evidence type="ECO:0000256" key="7">
    <source>
        <dbReference type="ARBA" id="ARBA00023239"/>
    </source>
</evidence>
<gene>
    <name evidence="9 11" type="primary">trpA</name>
    <name evidence="11" type="ORF">BHV28_17080</name>
</gene>
<keyword evidence="5 9" id="KW-0822">Tryptophan biosynthesis</keyword>
<evidence type="ECO:0000313" key="12">
    <source>
        <dbReference type="Proteomes" id="UP000188912"/>
    </source>
</evidence>
<evidence type="ECO:0000256" key="5">
    <source>
        <dbReference type="ARBA" id="ARBA00022822"/>
    </source>
</evidence>
<evidence type="ECO:0000256" key="1">
    <source>
        <dbReference type="ARBA" id="ARBA00003365"/>
    </source>
</evidence>
<dbReference type="GO" id="GO:0005829">
    <property type="term" value="C:cytosol"/>
    <property type="evidence" value="ECO:0007669"/>
    <property type="project" value="TreeGrafter"/>
</dbReference>
<dbReference type="NCBIfam" id="TIGR00262">
    <property type="entry name" value="trpA"/>
    <property type="match status" value="1"/>
</dbReference>
<dbReference type="Proteomes" id="UP000188912">
    <property type="component" value="Chromosome"/>
</dbReference>
<feature type="active site" description="Proton acceptor" evidence="9">
    <location>
        <position position="61"/>
    </location>
</feature>
<comment type="pathway">
    <text evidence="2 9">Amino-acid biosynthesis; L-tryptophan biosynthesis; L-tryptophan from chorismate: step 5/5.</text>
</comment>
<dbReference type="EC" id="4.2.1.20" evidence="9"/>
<dbReference type="HAMAP" id="MF_00131">
    <property type="entry name" value="Trp_synth_alpha"/>
    <property type="match status" value="1"/>
</dbReference>
<accession>A0A1U9JX02</accession>
<evidence type="ECO:0000256" key="8">
    <source>
        <dbReference type="ARBA" id="ARBA00049047"/>
    </source>
</evidence>
<comment type="similarity">
    <text evidence="9 10">Belongs to the TrpA family.</text>
</comment>
<keyword evidence="4 9" id="KW-0028">Amino-acid biosynthesis</keyword>
<evidence type="ECO:0000256" key="6">
    <source>
        <dbReference type="ARBA" id="ARBA00023141"/>
    </source>
</evidence>
<dbReference type="Pfam" id="PF00290">
    <property type="entry name" value="Trp_syntA"/>
    <property type="match status" value="1"/>
</dbReference>
<comment type="catalytic activity">
    <reaction evidence="8 9">
        <text>(1S,2R)-1-C-(indol-3-yl)glycerol 3-phosphate + L-serine = D-glyceraldehyde 3-phosphate + L-tryptophan + H2O</text>
        <dbReference type="Rhea" id="RHEA:10532"/>
        <dbReference type="ChEBI" id="CHEBI:15377"/>
        <dbReference type="ChEBI" id="CHEBI:33384"/>
        <dbReference type="ChEBI" id="CHEBI:57912"/>
        <dbReference type="ChEBI" id="CHEBI:58866"/>
        <dbReference type="ChEBI" id="CHEBI:59776"/>
        <dbReference type="EC" id="4.2.1.20"/>
    </reaction>
</comment>
<name>A0A1U9JX02_9HYPH</name>
<dbReference type="InterPro" id="IPR011060">
    <property type="entry name" value="RibuloseP-bd_barrel"/>
</dbReference>
<dbReference type="InterPro" id="IPR018204">
    <property type="entry name" value="Trp_synthase_alpha_AS"/>
</dbReference>
<organism evidence="11 12">
    <name type="scientific">Candidatus Tokpelaia hoelldobleri</name>
    <dbReference type="NCBI Taxonomy" id="1902579"/>
    <lineage>
        <taxon>Bacteria</taxon>
        <taxon>Pseudomonadati</taxon>
        <taxon>Pseudomonadota</taxon>
        <taxon>Alphaproteobacteria</taxon>
        <taxon>Hyphomicrobiales</taxon>
        <taxon>Candidatus Tokpelaia</taxon>
    </lineage>
</organism>
<dbReference type="GO" id="GO:0004834">
    <property type="term" value="F:tryptophan synthase activity"/>
    <property type="evidence" value="ECO:0007669"/>
    <property type="project" value="UniProtKB-UniRule"/>
</dbReference>
<dbReference type="PANTHER" id="PTHR43406:SF1">
    <property type="entry name" value="TRYPTOPHAN SYNTHASE ALPHA CHAIN, CHLOROPLASTIC"/>
    <property type="match status" value="1"/>
</dbReference>
<dbReference type="FunFam" id="3.20.20.70:FF:000037">
    <property type="entry name" value="Tryptophan synthase alpha chain"/>
    <property type="match status" value="1"/>
</dbReference>
<dbReference type="UniPathway" id="UPA00035">
    <property type="reaction ID" value="UER00044"/>
</dbReference>
<dbReference type="EMBL" id="CP017315">
    <property type="protein sequence ID" value="AQS42378.1"/>
    <property type="molecule type" value="Genomic_DNA"/>
</dbReference>
<dbReference type="KEGG" id="thd:BHV28_17080"/>
<comment type="subunit">
    <text evidence="3 9">Tetramer of two alpha and two beta chains.</text>
</comment>
<comment type="function">
    <text evidence="1 9">The alpha subunit is responsible for the aldol cleavage of indoleglycerol phosphate to indole and glyceraldehyde 3-phosphate.</text>
</comment>
<dbReference type="STRING" id="1902579.BHV28_17080"/>
<keyword evidence="12" id="KW-1185">Reference proteome</keyword>
<dbReference type="PROSITE" id="PS00167">
    <property type="entry name" value="TRP_SYNTHASE_ALPHA"/>
    <property type="match status" value="1"/>
</dbReference>
<evidence type="ECO:0000256" key="4">
    <source>
        <dbReference type="ARBA" id="ARBA00022605"/>
    </source>
</evidence>